<evidence type="ECO:0000313" key="2">
    <source>
        <dbReference type="EMBL" id="TQL69529.1"/>
    </source>
</evidence>
<gene>
    <name evidence="2" type="ORF">FB381_3439</name>
</gene>
<comment type="caution">
    <text evidence="2">The sequence shown here is derived from an EMBL/GenBank/DDBJ whole genome shotgun (WGS) entry which is preliminary data.</text>
</comment>
<dbReference type="SUPFAM" id="SSF53474">
    <property type="entry name" value="alpha/beta-Hydrolases"/>
    <property type="match status" value="1"/>
</dbReference>
<evidence type="ECO:0000259" key="1">
    <source>
        <dbReference type="Pfam" id="PF12697"/>
    </source>
</evidence>
<dbReference type="RefSeq" id="WP_141781395.1">
    <property type="nucleotide sequence ID" value="NZ_VFOV01000001.1"/>
</dbReference>
<dbReference type="GO" id="GO:0003824">
    <property type="term" value="F:catalytic activity"/>
    <property type="evidence" value="ECO:0007669"/>
    <property type="project" value="UniProtKB-ARBA"/>
</dbReference>
<dbReference type="PANTHER" id="PTHR43798:SF33">
    <property type="entry name" value="HYDROLASE, PUTATIVE (AFU_ORTHOLOGUE AFUA_2G14860)-RELATED"/>
    <property type="match status" value="1"/>
</dbReference>
<proteinExistence type="predicted"/>
<dbReference type="PANTHER" id="PTHR43798">
    <property type="entry name" value="MONOACYLGLYCEROL LIPASE"/>
    <property type="match status" value="1"/>
</dbReference>
<dbReference type="InterPro" id="IPR050266">
    <property type="entry name" value="AB_hydrolase_sf"/>
</dbReference>
<dbReference type="InterPro" id="IPR029058">
    <property type="entry name" value="AB_hydrolase_fold"/>
</dbReference>
<evidence type="ECO:0000313" key="3">
    <source>
        <dbReference type="Proteomes" id="UP000320209"/>
    </source>
</evidence>
<dbReference type="AlphaFoldDB" id="A0A543AAG1"/>
<feature type="domain" description="AB hydrolase-1" evidence="1">
    <location>
        <begin position="41"/>
        <end position="291"/>
    </location>
</feature>
<sequence length="307" mass="33215">MTLPRAVAESTVTFRDVLSDDGTVIRAWTNDPEGIIDGPTVLLCNGLGTSPWNWPALLHTSCGVRVVSWQHRGTTGADRPDDPARTTSRHFAEDALSVMDAFVLARPVVLGWSIGVNTAFELAADHPERVSGVFGVAGVPGDTFRSMLGPLRLPAPAAGLVTRTASRVLRRTGSLITPLASRLDLGPRAIAAFSKAGLIGKVPDPELAAVALAEFLTTPVEWYFHLALRTSQRRAVSLRRIKVPVMLVAGNRDLIAGARHMARVADGVKNATYVELDGTHFIQMEQPARVHQLLLSFLDRVAERQRT</sequence>
<dbReference type="OrthoDB" id="5172953at2"/>
<reference evidence="2 3" key="1">
    <citation type="submission" date="2019-06" db="EMBL/GenBank/DDBJ databases">
        <title>Sequencing the genomes of 1000 actinobacteria strains.</title>
        <authorList>
            <person name="Klenk H.-P."/>
        </authorList>
    </citation>
    <scope>NUCLEOTIDE SEQUENCE [LARGE SCALE GENOMIC DNA]</scope>
    <source>
        <strain evidence="2 3">DSM 25218</strain>
    </source>
</reference>
<name>A0A543AAG1_9ACTN</name>
<dbReference type="Gene3D" id="3.40.50.1820">
    <property type="entry name" value="alpha/beta hydrolase"/>
    <property type="match status" value="1"/>
</dbReference>
<dbReference type="EMBL" id="VFOV01000001">
    <property type="protein sequence ID" value="TQL69529.1"/>
    <property type="molecule type" value="Genomic_DNA"/>
</dbReference>
<organism evidence="2 3">
    <name type="scientific">Nocardioides albertanoniae</name>
    <dbReference type="NCBI Taxonomy" id="1175486"/>
    <lineage>
        <taxon>Bacteria</taxon>
        <taxon>Bacillati</taxon>
        <taxon>Actinomycetota</taxon>
        <taxon>Actinomycetes</taxon>
        <taxon>Propionibacteriales</taxon>
        <taxon>Nocardioidaceae</taxon>
        <taxon>Nocardioides</taxon>
    </lineage>
</organism>
<dbReference type="InterPro" id="IPR000073">
    <property type="entry name" value="AB_hydrolase_1"/>
</dbReference>
<accession>A0A543AAG1</accession>
<protein>
    <submittedName>
        <fullName evidence="2">Pimeloyl-ACP methyl ester carboxylesterase</fullName>
    </submittedName>
</protein>
<keyword evidence="3" id="KW-1185">Reference proteome</keyword>
<dbReference type="Proteomes" id="UP000320209">
    <property type="component" value="Unassembled WGS sequence"/>
</dbReference>
<dbReference type="GO" id="GO:0016020">
    <property type="term" value="C:membrane"/>
    <property type="evidence" value="ECO:0007669"/>
    <property type="project" value="TreeGrafter"/>
</dbReference>
<dbReference type="Pfam" id="PF12697">
    <property type="entry name" value="Abhydrolase_6"/>
    <property type="match status" value="1"/>
</dbReference>